<keyword evidence="1" id="KW-1133">Transmembrane helix</keyword>
<reference evidence="3" key="1">
    <citation type="submission" date="2018-01" db="EMBL/GenBank/DDBJ databases">
        <title>Draft Genome Sequence of the Radioresistant Bacterium Deinococcus aerius TR0125, Isolated from the Higher Atmosphere above Japan.</title>
        <authorList>
            <person name="Satoh K."/>
            <person name="Arai H."/>
            <person name="Sanzen T."/>
            <person name="Kawaguchi Y."/>
            <person name="Hayashi H."/>
            <person name="Yokobori S."/>
            <person name="Yamagishi A."/>
            <person name="Oono Y."/>
            <person name="Narumi I."/>
        </authorList>
    </citation>
    <scope>NUCLEOTIDE SEQUENCE [LARGE SCALE GENOMIC DNA]</scope>
    <source>
        <strain evidence="3">TR0125</strain>
    </source>
</reference>
<sequence>MKPPDESHDPRTPELREEPLDWRGLALLIGSYAAALLLAGLLVLLLAHLFL</sequence>
<gene>
    <name evidence="2" type="ORF">DAERI_390002</name>
</gene>
<accession>A0A2I9DNS4</accession>
<name>A0A2I9DNS4_9DEIO</name>
<comment type="caution">
    <text evidence="2">The sequence shown here is derived from an EMBL/GenBank/DDBJ whole genome shotgun (WGS) entry which is preliminary data.</text>
</comment>
<protein>
    <submittedName>
        <fullName evidence="2">Uncharacterized protein</fullName>
    </submittedName>
</protein>
<evidence type="ECO:0000256" key="1">
    <source>
        <dbReference type="SAM" id="Phobius"/>
    </source>
</evidence>
<organism evidence="2 3">
    <name type="scientific">Deinococcus aerius</name>
    <dbReference type="NCBI Taxonomy" id="200253"/>
    <lineage>
        <taxon>Bacteria</taxon>
        <taxon>Thermotogati</taxon>
        <taxon>Deinococcota</taxon>
        <taxon>Deinococci</taxon>
        <taxon>Deinococcales</taxon>
        <taxon>Deinococcaceae</taxon>
        <taxon>Deinococcus</taxon>
    </lineage>
</organism>
<feature type="transmembrane region" description="Helical" evidence="1">
    <location>
        <begin position="25"/>
        <end position="50"/>
    </location>
</feature>
<dbReference type="RefSeq" id="WP_165794334.1">
    <property type="nucleotide sequence ID" value="NZ_BFAG01000039.1"/>
</dbReference>
<keyword evidence="3" id="KW-1185">Reference proteome</keyword>
<dbReference type="EMBL" id="BFAG01000039">
    <property type="protein sequence ID" value="GBF08268.1"/>
    <property type="molecule type" value="Genomic_DNA"/>
</dbReference>
<keyword evidence="1" id="KW-0812">Transmembrane</keyword>
<evidence type="ECO:0000313" key="3">
    <source>
        <dbReference type="Proteomes" id="UP000236569"/>
    </source>
</evidence>
<keyword evidence="1" id="KW-0472">Membrane</keyword>
<proteinExistence type="predicted"/>
<dbReference type="Proteomes" id="UP000236569">
    <property type="component" value="Unassembled WGS sequence"/>
</dbReference>
<dbReference type="AlphaFoldDB" id="A0A2I9DNS4"/>
<evidence type="ECO:0000313" key="2">
    <source>
        <dbReference type="EMBL" id="GBF08268.1"/>
    </source>
</evidence>